<accession>A0A562W8J4</accession>
<keyword evidence="1" id="KW-0472">Membrane</keyword>
<comment type="caution">
    <text evidence="2">The sequence shown here is derived from an EMBL/GenBank/DDBJ whole genome shotgun (WGS) entry which is preliminary data.</text>
</comment>
<dbReference type="Pfam" id="PF26606">
    <property type="entry name" value="SCO4848"/>
    <property type="match status" value="1"/>
</dbReference>
<dbReference type="NCBIfam" id="NF046117">
    <property type="entry name" value="SCO4848_fam"/>
    <property type="match status" value="1"/>
</dbReference>
<dbReference type="EMBL" id="VLLP01000001">
    <property type="protein sequence ID" value="TWJ26599.1"/>
    <property type="molecule type" value="Genomic_DNA"/>
</dbReference>
<evidence type="ECO:0000313" key="3">
    <source>
        <dbReference type="Proteomes" id="UP000319728"/>
    </source>
</evidence>
<proteinExistence type="predicted"/>
<sequence length="108" mass="11463">MIRAGVAAALAYSSAMVLSRGWSFFLVGVGFWTWAIWPRFAVAIWNDPRAWSTGTVGEGDGTGFLWIHALLIAASLTIGTTVGALGVRGLLAQRRARNRGVSASDQAV</sequence>
<feature type="transmembrane region" description="Helical" evidence="1">
    <location>
        <begin position="65"/>
        <end position="87"/>
    </location>
</feature>
<evidence type="ECO:0000313" key="2">
    <source>
        <dbReference type="EMBL" id="TWJ26599.1"/>
    </source>
</evidence>
<feature type="transmembrane region" description="Helical" evidence="1">
    <location>
        <begin position="21"/>
        <end position="45"/>
    </location>
</feature>
<keyword evidence="1" id="KW-1133">Transmembrane helix</keyword>
<gene>
    <name evidence="2" type="ORF">JD81_00054</name>
</gene>
<organism evidence="2 3">
    <name type="scientific">Micromonospora sagamiensis</name>
    <dbReference type="NCBI Taxonomy" id="47875"/>
    <lineage>
        <taxon>Bacteria</taxon>
        <taxon>Bacillati</taxon>
        <taxon>Actinomycetota</taxon>
        <taxon>Actinomycetes</taxon>
        <taxon>Micromonosporales</taxon>
        <taxon>Micromonosporaceae</taxon>
        <taxon>Micromonospora</taxon>
    </lineage>
</organism>
<name>A0A562W8J4_9ACTN</name>
<reference evidence="2 3" key="1">
    <citation type="submission" date="2019-07" db="EMBL/GenBank/DDBJ databases">
        <title>R&amp;d 2014.</title>
        <authorList>
            <person name="Klenk H.-P."/>
        </authorList>
    </citation>
    <scope>NUCLEOTIDE SEQUENCE [LARGE SCALE GENOMIC DNA]</scope>
    <source>
        <strain evidence="2 3">DSM 43912</strain>
    </source>
</reference>
<evidence type="ECO:0000256" key="1">
    <source>
        <dbReference type="SAM" id="Phobius"/>
    </source>
</evidence>
<keyword evidence="3" id="KW-1185">Reference proteome</keyword>
<dbReference type="InterPro" id="IPR058061">
    <property type="entry name" value="SCO4848-like"/>
</dbReference>
<dbReference type="AlphaFoldDB" id="A0A562W8J4"/>
<dbReference type="Proteomes" id="UP000319728">
    <property type="component" value="Unassembled WGS sequence"/>
</dbReference>
<protein>
    <submittedName>
        <fullName evidence="2">Uncharacterized protein</fullName>
    </submittedName>
</protein>
<keyword evidence="1" id="KW-0812">Transmembrane</keyword>